<proteinExistence type="predicted"/>
<feature type="transmembrane region" description="Helical" evidence="2">
    <location>
        <begin position="462"/>
        <end position="481"/>
    </location>
</feature>
<evidence type="ECO:0000256" key="2">
    <source>
        <dbReference type="SAM" id="Phobius"/>
    </source>
</evidence>
<dbReference type="Gene3D" id="1.10.390.10">
    <property type="entry name" value="Neutral Protease Domain 2"/>
    <property type="match status" value="1"/>
</dbReference>
<feature type="transmembrane region" description="Helical" evidence="2">
    <location>
        <begin position="553"/>
        <end position="573"/>
    </location>
</feature>
<comment type="caution">
    <text evidence="3">The sequence shown here is derived from an EMBL/GenBank/DDBJ whole genome shotgun (WGS) entry which is preliminary data.</text>
</comment>
<keyword evidence="2" id="KW-1133">Transmembrane helix</keyword>
<feature type="transmembrane region" description="Helical" evidence="2">
    <location>
        <begin position="390"/>
        <end position="417"/>
    </location>
</feature>
<dbReference type="RefSeq" id="WP_163955020.1">
    <property type="nucleotide sequence ID" value="NZ_JAAFZH010000021.1"/>
</dbReference>
<feature type="region of interest" description="Disordered" evidence="1">
    <location>
        <begin position="744"/>
        <end position="763"/>
    </location>
</feature>
<protein>
    <submittedName>
        <fullName evidence="3">ABC transporter permease</fullName>
    </submittedName>
</protein>
<feature type="transmembrane region" description="Helical" evidence="2">
    <location>
        <begin position="429"/>
        <end position="450"/>
    </location>
</feature>
<reference evidence="3 4" key="1">
    <citation type="submission" date="2020-02" db="EMBL/GenBank/DDBJ databases">
        <title>Draft genome sequence of two Spirosoma agri KCTC 52727 and Spirosoma terrae KCTC 52035.</title>
        <authorList>
            <person name="Rojas J."/>
            <person name="Ambika Manirajan B."/>
            <person name="Suarez C."/>
            <person name="Ratering S."/>
            <person name="Schnell S."/>
        </authorList>
    </citation>
    <scope>NUCLEOTIDE SEQUENCE [LARGE SCALE GENOMIC DNA]</scope>
    <source>
        <strain evidence="3 4">KCTC 52035</strain>
    </source>
</reference>
<dbReference type="Proteomes" id="UP000474175">
    <property type="component" value="Unassembled WGS sequence"/>
</dbReference>
<name>A0A6L9LJH4_9BACT</name>
<feature type="transmembrane region" description="Helical" evidence="2">
    <location>
        <begin position="515"/>
        <end position="532"/>
    </location>
</feature>
<feature type="transmembrane region" description="Helical" evidence="2">
    <location>
        <begin position="97"/>
        <end position="126"/>
    </location>
</feature>
<keyword evidence="4" id="KW-1185">Reference proteome</keyword>
<dbReference type="EMBL" id="JAAFZH010000021">
    <property type="protein sequence ID" value="NDU98888.1"/>
    <property type="molecule type" value="Genomic_DNA"/>
</dbReference>
<feature type="transmembrane region" description="Helical" evidence="2">
    <location>
        <begin position="225"/>
        <end position="247"/>
    </location>
</feature>
<feature type="transmembrane region" description="Helical" evidence="2">
    <location>
        <begin position="172"/>
        <end position="193"/>
    </location>
</feature>
<dbReference type="AlphaFoldDB" id="A0A6L9LJH4"/>
<accession>A0A6L9LJH4</accession>
<feature type="transmembrane region" description="Helical" evidence="2">
    <location>
        <begin position="146"/>
        <end position="165"/>
    </location>
</feature>
<feature type="transmembrane region" description="Helical" evidence="2">
    <location>
        <begin position="56"/>
        <end position="76"/>
    </location>
</feature>
<keyword evidence="2" id="KW-0812">Transmembrane</keyword>
<evidence type="ECO:0000256" key="1">
    <source>
        <dbReference type="SAM" id="MobiDB-lite"/>
    </source>
</evidence>
<sequence>MNPLVSIRQFEFRYHLRQPIFYLFAILTLLQGYWGHYKVSSVSFSDSSTIDTYTILASYGLALAIATVLITSQSLTKDLEFQTKPYIYSLPISSRTLFAGRFLGSLVTALTLVILYPLGIVLGFIQQDTPLTRIPWAALLDGTLRLLVPNCLILVSFTFALTVFFQSIKGAYLILFLSVLYFLVVDAEIPITIESDIWQLVDPFGLNMVHESIADLPFPTTADSLLSFTDMLFINRLFWIGLSLGVVAQAESRFSFTTFGQQKPADTSSQSYPPQSNYVALPTIQPRFGRWVSLQTILAVARAEFIVLVKQPVVQISSAFLVSSMLLNVSVFNQNPDFPELPLTYRIIAFQLPSSLFISLFLSVITVELFDNERSTRFWPIYNALPQSNFTLLFAKIVAIVYLACLLTGVLFLSSIGLQLSSSFYEIDWQLYASVLLVDGLFHYCQLIILSGLVAVSINNRLGSHVINLLIFAALSVSHYVNGPEYVFSFLPDSATYSDLIGYGSQTMARHLLPIIWWSITGLFASLIPFIWNRSNSTTLLTRIAHIRQQMGWRYGLVPMAFLIGTGFGIWLLNQQSSAKTAPIHYRTQTAQVRSLSGKRIAIQVRYYHPYQVKKIIEATISSLKKGEELFGPYPYKFIQICETPKGGPSVQSKPGRIAFDETQGWIADYRQPKQLDYIDYRMSREVFDQWLVHRISPQHEPENSLIGQTLSGYLALQEVARKYGHDRLKQRIEQRRHSYLASRNRIPPKTLGQTSSGDDPEREKGVMALTSIEQVWGNTPLSLTISQFYHQAVRHPQLASADAFSNQLAHRLPDSLHYLTSYLTERFWFDFRLGRIAIQPNGLTVEIIPAKWRELTDRQRIPTPIRDYIPITILDRNGREIYRQLVQPDPDIRNILLPNLPNAKAVLMDPLGVWPERNKRDNYKIL</sequence>
<feature type="transmembrane region" description="Helical" evidence="2">
    <location>
        <begin position="343"/>
        <end position="370"/>
    </location>
</feature>
<keyword evidence="2" id="KW-0472">Membrane</keyword>
<gene>
    <name evidence="3" type="ORF">GK108_28670</name>
</gene>
<feature type="transmembrane region" description="Helical" evidence="2">
    <location>
        <begin position="20"/>
        <end position="36"/>
    </location>
</feature>
<evidence type="ECO:0000313" key="3">
    <source>
        <dbReference type="EMBL" id="NDU98888.1"/>
    </source>
</evidence>
<dbReference type="InterPro" id="IPR027268">
    <property type="entry name" value="Peptidase_M4/M1_CTD_sf"/>
</dbReference>
<evidence type="ECO:0000313" key="4">
    <source>
        <dbReference type="Proteomes" id="UP000474175"/>
    </source>
</evidence>
<feature type="transmembrane region" description="Helical" evidence="2">
    <location>
        <begin position="312"/>
        <end position="331"/>
    </location>
</feature>
<organism evidence="3 4">
    <name type="scientific">Spirosoma terrae</name>
    <dbReference type="NCBI Taxonomy" id="1968276"/>
    <lineage>
        <taxon>Bacteria</taxon>
        <taxon>Pseudomonadati</taxon>
        <taxon>Bacteroidota</taxon>
        <taxon>Cytophagia</taxon>
        <taxon>Cytophagales</taxon>
        <taxon>Cytophagaceae</taxon>
        <taxon>Spirosoma</taxon>
    </lineage>
</organism>